<dbReference type="Proteomes" id="UP001226434">
    <property type="component" value="Unassembled WGS sequence"/>
</dbReference>
<dbReference type="EMBL" id="JASBRG010000007">
    <property type="protein sequence ID" value="MDI3322494.1"/>
    <property type="molecule type" value="Genomic_DNA"/>
</dbReference>
<keyword evidence="2" id="KW-1185">Reference proteome</keyword>
<comment type="caution">
    <text evidence="1">The sequence shown here is derived from an EMBL/GenBank/DDBJ whole genome shotgun (WGS) entry which is preliminary data.</text>
</comment>
<proteinExistence type="predicted"/>
<protein>
    <submittedName>
        <fullName evidence="1">Uncharacterized protein</fullName>
    </submittedName>
</protein>
<accession>A0ABT6RIV4</accession>
<sequence length="162" mass="18382">MACANKKLIESLRETASRLRNGAYYAWGHHGGCNCGNLLQVVTSLTKEEILSYAHTTRGEWTEIAEEFCETSLTPAYVMISKLEAIGLTPTDIHNIEYLEDADVLSNLPGGFRWLKRNDRADVIDYFEAFADLLESKLRQHEGQQVLKNLISEEVEKPIMYV</sequence>
<gene>
    <name evidence="1" type="ORF">QJ048_22085</name>
</gene>
<name>A0ABT6RIV4_9BACT</name>
<reference evidence="1 2" key="1">
    <citation type="submission" date="2023-05" db="EMBL/GenBank/DDBJ databases">
        <title>Genome sequence of Pinibacter sp. MAH-24.</title>
        <authorList>
            <person name="Huq M.A."/>
        </authorList>
    </citation>
    <scope>NUCLEOTIDE SEQUENCE [LARGE SCALE GENOMIC DNA]</scope>
    <source>
        <strain evidence="1 2">MAH-24</strain>
    </source>
</reference>
<organism evidence="1 2">
    <name type="scientific">Pinibacter soli</name>
    <dbReference type="NCBI Taxonomy" id="3044211"/>
    <lineage>
        <taxon>Bacteria</taxon>
        <taxon>Pseudomonadati</taxon>
        <taxon>Bacteroidota</taxon>
        <taxon>Chitinophagia</taxon>
        <taxon>Chitinophagales</taxon>
        <taxon>Chitinophagaceae</taxon>
        <taxon>Pinibacter</taxon>
    </lineage>
</organism>
<evidence type="ECO:0000313" key="2">
    <source>
        <dbReference type="Proteomes" id="UP001226434"/>
    </source>
</evidence>
<dbReference type="RefSeq" id="WP_282336615.1">
    <property type="nucleotide sequence ID" value="NZ_JASBRG010000007.1"/>
</dbReference>
<evidence type="ECO:0000313" key="1">
    <source>
        <dbReference type="EMBL" id="MDI3322494.1"/>
    </source>
</evidence>